<dbReference type="GO" id="GO:0005847">
    <property type="term" value="C:mRNA cleavage and polyadenylation specificity factor complex"/>
    <property type="evidence" value="ECO:0007669"/>
    <property type="project" value="EnsemblFungi"/>
</dbReference>
<evidence type="ECO:0000256" key="12">
    <source>
        <dbReference type="SAM" id="MobiDB-lite"/>
    </source>
</evidence>
<feature type="domain" description="C3H1-type" evidence="13">
    <location>
        <begin position="67"/>
        <end position="94"/>
    </location>
</feature>
<keyword evidence="3 11" id="KW-0507">mRNA processing</keyword>
<dbReference type="GO" id="GO:0003723">
    <property type="term" value="F:RNA binding"/>
    <property type="evidence" value="ECO:0007669"/>
    <property type="project" value="UniProtKB-UniRule"/>
</dbReference>
<evidence type="ECO:0000259" key="14">
    <source>
        <dbReference type="PROSITE" id="PS50158"/>
    </source>
</evidence>
<dbReference type="GO" id="GO:0008270">
    <property type="term" value="F:zinc ion binding"/>
    <property type="evidence" value="ECO:0007669"/>
    <property type="project" value="UniProtKB-KW"/>
</dbReference>
<accession>A0A1U7LND5</accession>
<proteinExistence type="inferred from homology"/>
<name>A0A1U7LND5_NEOID</name>
<comment type="subcellular location">
    <subcellularLocation>
        <location evidence="1 11">Nucleus</location>
    </subcellularLocation>
</comment>
<feature type="region of interest" description="Disordered" evidence="12">
    <location>
        <begin position="173"/>
        <end position="193"/>
    </location>
</feature>
<keyword evidence="6 10" id="KW-0863">Zinc-finger</keyword>
<dbReference type="OMA" id="FHQNNFA"/>
<keyword evidence="4 10" id="KW-0479">Metal-binding</keyword>
<feature type="zinc finger region" description="C3H1-type" evidence="10">
    <location>
        <begin position="149"/>
        <end position="175"/>
    </location>
</feature>
<dbReference type="PANTHER" id="PTHR23102:SF24">
    <property type="entry name" value="CLEAVAGE AND POLYADENYLATION SPECIFICITY FACTOR SUBUNIT 4"/>
    <property type="match status" value="1"/>
</dbReference>
<feature type="domain" description="C3H1-type" evidence="13">
    <location>
        <begin position="95"/>
        <end position="123"/>
    </location>
</feature>
<feature type="domain" description="C3H1-type" evidence="13">
    <location>
        <begin position="124"/>
        <end position="148"/>
    </location>
</feature>
<keyword evidence="16" id="KW-1185">Reference proteome</keyword>
<protein>
    <recommendedName>
        <fullName evidence="11">mRNA 3'-end-processing protein</fullName>
    </recommendedName>
</protein>
<evidence type="ECO:0000256" key="11">
    <source>
        <dbReference type="RuleBase" id="RU369008"/>
    </source>
</evidence>
<evidence type="ECO:0000256" key="5">
    <source>
        <dbReference type="ARBA" id="ARBA00022737"/>
    </source>
</evidence>
<keyword evidence="9 11" id="KW-0539">Nucleus</keyword>
<organism evidence="15 16">
    <name type="scientific">Neolecta irregularis (strain DAH-3)</name>
    <dbReference type="NCBI Taxonomy" id="1198029"/>
    <lineage>
        <taxon>Eukaryota</taxon>
        <taxon>Fungi</taxon>
        <taxon>Dikarya</taxon>
        <taxon>Ascomycota</taxon>
        <taxon>Taphrinomycotina</taxon>
        <taxon>Neolectales</taxon>
        <taxon>Neolectaceae</taxon>
        <taxon>Neolecta</taxon>
    </lineage>
</organism>
<feature type="zinc finger region" description="C3H1-type" evidence="10">
    <location>
        <begin position="67"/>
        <end position="94"/>
    </location>
</feature>
<evidence type="ECO:0000313" key="16">
    <source>
        <dbReference type="Proteomes" id="UP000186594"/>
    </source>
</evidence>
<dbReference type="GO" id="GO:0005829">
    <property type="term" value="C:cytosol"/>
    <property type="evidence" value="ECO:0007669"/>
    <property type="project" value="EnsemblFungi"/>
</dbReference>
<evidence type="ECO:0000256" key="9">
    <source>
        <dbReference type="ARBA" id="ARBA00023242"/>
    </source>
</evidence>
<dbReference type="FunFam" id="4.10.1000.10:FF:000012">
    <property type="entry name" value="cleavage and polyadenylation specificity factor subunit 4"/>
    <property type="match status" value="1"/>
</dbReference>
<reference evidence="15 16" key="1">
    <citation type="submission" date="2016-04" db="EMBL/GenBank/DDBJ databases">
        <title>Evolutionary innovation and constraint leading to complex multicellularity in the Ascomycota.</title>
        <authorList>
            <person name="Cisse O."/>
            <person name="Nguyen A."/>
            <person name="Hewitt D.A."/>
            <person name="Jedd G."/>
            <person name="Stajich J.E."/>
        </authorList>
    </citation>
    <scope>NUCLEOTIDE SEQUENCE [LARGE SCALE GENOMIC DNA]</scope>
    <source>
        <strain evidence="15 16">DAH-3</strain>
    </source>
</reference>
<keyword evidence="7 10" id="KW-0862">Zinc</keyword>
<comment type="function">
    <text evidence="11">Component of the cleavage factor I (CF I) involved in pre-mRNA 3'-end processing.</text>
</comment>
<dbReference type="AlphaFoldDB" id="A0A1U7LND5"/>
<dbReference type="PANTHER" id="PTHR23102">
    <property type="entry name" value="CLEAVAGE AND POLYADENYLATION SPECIFICITY FACTOR SUBUNIT 4-RELATED"/>
    <property type="match status" value="1"/>
</dbReference>
<keyword evidence="8 11" id="KW-0694">RNA-binding</keyword>
<feature type="domain" description="CCHC-type" evidence="14">
    <location>
        <begin position="212"/>
        <end position="227"/>
    </location>
</feature>
<sequence length="235" mass="26900">MPTIADRILQPDHSNLEFSFSPFLKSQFAFGLDSNRPVCRLYLQGHCPLGNSCPEKHHTSQDRSNTRQNTIVCKHWLKALCKKGDACEFLHEYNLRRMPECYFFAKHGFCTSGEECLYRHIDPDSRHGICPWYEMGFCQLGPDCRQKHIRKAICQLYLTGFCPRGKECEEAHPKHVTPPFPPQKRGTAGVSDMQAPRTNDIHVSRNVADVECFACGKRGHFANRCPEREAWKSAG</sequence>
<evidence type="ECO:0000256" key="1">
    <source>
        <dbReference type="ARBA" id="ARBA00004123"/>
    </source>
</evidence>
<dbReference type="InterPro" id="IPR045348">
    <property type="entry name" value="CPSF4/Yth1"/>
</dbReference>
<dbReference type="Gene3D" id="4.10.60.10">
    <property type="entry name" value="Zinc finger, CCHC-type"/>
    <property type="match status" value="1"/>
</dbReference>
<dbReference type="GO" id="GO:0031124">
    <property type="term" value="P:mRNA 3'-end processing"/>
    <property type="evidence" value="ECO:0007669"/>
    <property type="project" value="UniProtKB-UniRule"/>
</dbReference>
<keyword evidence="5 11" id="KW-0677">Repeat</keyword>
<evidence type="ECO:0000256" key="3">
    <source>
        <dbReference type="ARBA" id="ARBA00022664"/>
    </source>
</evidence>
<gene>
    <name evidence="15" type="ORF">NEOLI_003560</name>
</gene>
<dbReference type="SMART" id="SM00356">
    <property type="entry name" value="ZnF_C3H1"/>
    <property type="match status" value="5"/>
</dbReference>
<dbReference type="InterPro" id="IPR001878">
    <property type="entry name" value="Znf_CCHC"/>
</dbReference>
<evidence type="ECO:0000256" key="7">
    <source>
        <dbReference type="ARBA" id="ARBA00022833"/>
    </source>
</evidence>
<dbReference type="InterPro" id="IPR036875">
    <property type="entry name" value="Znf_CCHC_sf"/>
</dbReference>
<dbReference type="SUPFAM" id="SSF90229">
    <property type="entry name" value="CCCH zinc finger"/>
    <property type="match status" value="1"/>
</dbReference>
<feature type="domain" description="C3H1-type" evidence="13">
    <location>
        <begin position="149"/>
        <end position="175"/>
    </location>
</feature>
<evidence type="ECO:0000256" key="10">
    <source>
        <dbReference type="PROSITE-ProRule" id="PRU00723"/>
    </source>
</evidence>
<dbReference type="Proteomes" id="UP000186594">
    <property type="component" value="Unassembled WGS sequence"/>
</dbReference>
<dbReference type="Gene3D" id="4.10.1000.10">
    <property type="entry name" value="Zinc finger, CCCH-type"/>
    <property type="match status" value="2"/>
</dbReference>
<feature type="zinc finger region" description="C3H1-type" evidence="10">
    <location>
        <begin position="33"/>
        <end position="60"/>
    </location>
</feature>
<dbReference type="OrthoDB" id="1914176at2759"/>
<evidence type="ECO:0000313" key="15">
    <source>
        <dbReference type="EMBL" id="OLL24180.1"/>
    </source>
</evidence>
<dbReference type="PROSITE" id="PS50103">
    <property type="entry name" value="ZF_C3H1"/>
    <property type="match status" value="5"/>
</dbReference>
<evidence type="ECO:0000259" key="13">
    <source>
        <dbReference type="PROSITE" id="PS50103"/>
    </source>
</evidence>
<dbReference type="Pfam" id="PF14608">
    <property type="entry name" value="zf-CCCH_2"/>
    <property type="match status" value="4"/>
</dbReference>
<feature type="domain" description="C3H1-type" evidence="13">
    <location>
        <begin position="33"/>
        <end position="60"/>
    </location>
</feature>
<evidence type="ECO:0000256" key="4">
    <source>
        <dbReference type="ARBA" id="ARBA00022723"/>
    </source>
</evidence>
<dbReference type="InterPro" id="IPR000571">
    <property type="entry name" value="Znf_CCCH"/>
</dbReference>
<dbReference type="Pfam" id="PF00642">
    <property type="entry name" value="zf-CCCH"/>
    <property type="match status" value="1"/>
</dbReference>
<comment type="caution">
    <text evidence="15">The sequence shown here is derived from an EMBL/GenBank/DDBJ whole genome shotgun (WGS) entry which is preliminary data.</text>
</comment>
<dbReference type="STRING" id="1198029.A0A1U7LND5"/>
<evidence type="ECO:0000256" key="8">
    <source>
        <dbReference type="ARBA" id="ARBA00022884"/>
    </source>
</evidence>
<dbReference type="SMART" id="SM00343">
    <property type="entry name" value="ZnF_C2HC"/>
    <property type="match status" value="1"/>
</dbReference>
<evidence type="ECO:0000256" key="2">
    <source>
        <dbReference type="ARBA" id="ARBA00008907"/>
    </source>
</evidence>
<dbReference type="EMBL" id="LXFE01000943">
    <property type="protein sequence ID" value="OLL24180.1"/>
    <property type="molecule type" value="Genomic_DNA"/>
</dbReference>
<comment type="similarity">
    <text evidence="2 11">Belongs to the CPSF4/YTH1 family.</text>
</comment>
<dbReference type="SUPFAM" id="SSF57756">
    <property type="entry name" value="Retrovirus zinc finger-like domains"/>
    <property type="match status" value="1"/>
</dbReference>
<dbReference type="Pfam" id="PF00098">
    <property type="entry name" value="zf-CCHC"/>
    <property type="match status" value="1"/>
</dbReference>
<evidence type="ECO:0000256" key="6">
    <source>
        <dbReference type="ARBA" id="ARBA00022771"/>
    </source>
</evidence>
<feature type="zinc finger region" description="C3H1-type" evidence="10">
    <location>
        <begin position="124"/>
        <end position="148"/>
    </location>
</feature>
<feature type="zinc finger region" description="C3H1-type" evidence="10">
    <location>
        <begin position="95"/>
        <end position="123"/>
    </location>
</feature>
<dbReference type="InterPro" id="IPR036855">
    <property type="entry name" value="Znf_CCCH_sf"/>
</dbReference>
<dbReference type="PROSITE" id="PS50158">
    <property type="entry name" value="ZF_CCHC"/>
    <property type="match status" value="1"/>
</dbReference>